<evidence type="ECO:0000259" key="5">
    <source>
        <dbReference type="PROSITE" id="PS51078"/>
    </source>
</evidence>
<keyword evidence="2" id="KW-0238">DNA-binding</keyword>
<dbReference type="PROSITE" id="PS51077">
    <property type="entry name" value="HTH_ICLR"/>
    <property type="match status" value="1"/>
</dbReference>
<dbReference type="InterPro" id="IPR050707">
    <property type="entry name" value="HTH_MetabolicPath_Reg"/>
</dbReference>
<dbReference type="InterPro" id="IPR014757">
    <property type="entry name" value="Tscrpt_reg_IclR_C"/>
</dbReference>
<dbReference type="SUPFAM" id="SSF46785">
    <property type="entry name" value="Winged helix' DNA-binding domain"/>
    <property type="match status" value="1"/>
</dbReference>
<keyword evidence="3" id="KW-0804">Transcription</keyword>
<accession>A0A4Q7VMU6</accession>
<dbReference type="InterPro" id="IPR036388">
    <property type="entry name" value="WH-like_DNA-bd_sf"/>
</dbReference>
<feature type="domain" description="IclR-ED" evidence="5">
    <location>
        <begin position="73"/>
        <end position="256"/>
    </location>
</feature>
<dbReference type="PANTHER" id="PTHR30136">
    <property type="entry name" value="HELIX-TURN-HELIX TRANSCRIPTIONAL REGULATOR, ICLR FAMILY"/>
    <property type="match status" value="1"/>
</dbReference>
<dbReference type="RefSeq" id="WP_130431740.1">
    <property type="nucleotide sequence ID" value="NZ_SHKP01000006.1"/>
</dbReference>
<dbReference type="InterPro" id="IPR029016">
    <property type="entry name" value="GAF-like_dom_sf"/>
</dbReference>
<dbReference type="AlphaFoldDB" id="A0A4Q7VMU6"/>
<keyword evidence="7" id="KW-1185">Reference proteome</keyword>
<dbReference type="EMBL" id="SHKP01000006">
    <property type="protein sequence ID" value="RZT97622.1"/>
    <property type="molecule type" value="Genomic_DNA"/>
</dbReference>
<dbReference type="GO" id="GO:0045892">
    <property type="term" value="P:negative regulation of DNA-templated transcription"/>
    <property type="evidence" value="ECO:0007669"/>
    <property type="project" value="TreeGrafter"/>
</dbReference>
<dbReference type="Gene3D" id="1.10.10.10">
    <property type="entry name" value="Winged helix-like DNA-binding domain superfamily/Winged helix DNA-binding domain"/>
    <property type="match status" value="1"/>
</dbReference>
<dbReference type="OrthoDB" id="13103at2"/>
<evidence type="ECO:0000259" key="4">
    <source>
        <dbReference type="PROSITE" id="PS51077"/>
    </source>
</evidence>
<dbReference type="GO" id="GO:0003700">
    <property type="term" value="F:DNA-binding transcription factor activity"/>
    <property type="evidence" value="ECO:0007669"/>
    <property type="project" value="TreeGrafter"/>
</dbReference>
<dbReference type="InterPro" id="IPR036390">
    <property type="entry name" value="WH_DNA-bd_sf"/>
</dbReference>
<evidence type="ECO:0000256" key="2">
    <source>
        <dbReference type="ARBA" id="ARBA00023125"/>
    </source>
</evidence>
<evidence type="ECO:0000313" key="6">
    <source>
        <dbReference type="EMBL" id="RZT97622.1"/>
    </source>
</evidence>
<evidence type="ECO:0000256" key="1">
    <source>
        <dbReference type="ARBA" id="ARBA00023015"/>
    </source>
</evidence>
<name>A0A4Q7VMU6_9BURK</name>
<feature type="domain" description="HTH iclR-type" evidence="4">
    <location>
        <begin position="10"/>
        <end position="72"/>
    </location>
</feature>
<proteinExistence type="predicted"/>
<dbReference type="SUPFAM" id="SSF55781">
    <property type="entry name" value="GAF domain-like"/>
    <property type="match status" value="1"/>
</dbReference>
<sequence length="256" mass="28042">MSRPETPDAGTPGLRLIELLEQLAGLDRAFTLADAVQGSGWPKPTVHRMLQQLETGGLIAREPDGRRYQLGERALLLAETLMRGSTQQGLRRAVLRQLVVEVGESCNLTALAGAEVMYLDRVETAFPLRMELRPGSRVPMHCSASGKLFLAHMTPAKRGALVEQMPRERLTPQTITEPAALEAEFQRIRQQDYSVDAEEFIAGMVCVAVPVRTAGGNEVRMALALQAPAVRMPLEAVLRQVPALQRAAQAMARTWG</sequence>
<dbReference type="Proteomes" id="UP000293671">
    <property type="component" value="Unassembled WGS sequence"/>
</dbReference>
<evidence type="ECO:0000256" key="3">
    <source>
        <dbReference type="ARBA" id="ARBA00023163"/>
    </source>
</evidence>
<dbReference type="Pfam" id="PF09339">
    <property type="entry name" value="HTH_IclR"/>
    <property type="match status" value="1"/>
</dbReference>
<protein>
    <submittedName>
        <fullName evidence="6">IclR family transcriptional regulator</fullName>
    </submittedName>
</protein>
<dbReference type="Gene3D" id="3.30.450.40">
    <property type="match status" value="1"/>
</dbReference>
<gene>
    <name evidence="6" type="ORF">EV670_2013</name>
</gene>
<comment type="caution">
    <text evidence="6">The sequence shown here is derived from an EMBL/GenBank/DDBJ whole genome shotgun (WGS) entry which is preliminary data.</text>
</comment>
<keyword evidence="1" id="KW-0805">Transcription regulation</keyword>
<reference evidence="6 7" key="1">
    <citation type="submission" date="2019-02" db="EMBL/GenBank/DDBJ databases">
        <title>Genomic Encyclopedia of Type Strains, Phase IV (KMG-IV): sequencing the most valuable type-strain genomes for metagenomic binning, comparative biology and taxonomic classification.</title>
        <authorList>
            <person name="Goeker M."/>
        </authorList>
    </citation>
    <scope>NUCLEOTIDE SEQUENCE [LARGE SCALE GENOMIC DNA]</scope>
    <source>
        <strain evidence="6 7">DSM 19570</strain>
    </source>
</reference>
<dbReference type="PROSITE" id="PS51078">
    <property type="entry name" value="ICLR_ED"/>
    <property type="match status" value="1"/>
</dbReference>
<evidence type="ECO:0000313" key="7">
    <source>
        <dbReference type="Proteomes" id="UP000293671"/>
    </source>
</evidence>
<dbReference type="PANTHER" id="PTHR30136:SF24">
    <property type="entry name" value="HTH-TYPE TRANSCRIPTIONAL REPRESSOR ALLR"/>
    <property type="match status" value="1"/>
</dbReference>
<dbReference type="Pfam" id="PF01614">
    <property type="entry name" value="IclR_C"/>
    <property type="match status" value="1"/>
</dbReference>
<dbReference type="GO" id="GO:0003677">
    <property type="term" value="F:DNA binding"/>
    <property type="evidence" value="ECO:0007669"/>
    <property type="project" value="UniProtKB-KW"/>
</dbReference>
<organism evidence="6 7">
    <name type="scientific">Rivibacter subsaxonicus</name>
    <dbReference type="NCBI Taxonomy" id="457575"/>
    <lineage>
        <taxon>Bacteria</taxon>
        <taxon>Pseudomonadati</taxon>
        <taxon>Pseudomonadota</taxon>
        <taxon>Betaproteobacteria</taxon>
        <taxon>Burkholderiales</taxon>
        <taxon>Rivibacter</taxon>
    </lineage>
</organism>
<dbReference type="InterPro" id="IPR005471">
    <property type="entry name" value="Tscrpt_reg_IclR_N"/>
</dbReference>